<accession>U4LA66</accession>
<protein>
    <submittedName>
        <fullName evidence="1">Uncharacterized protein</fullName>
    </submittedName>
</protein>
<evidence type="ECO:0000313" key="1">
    <source>
        <dbReference type="EMBL" id="CCX14966.1"/>
    </source>
</evidence>
<name>U4LA66_PYROM</name>
<dbReference type="EMBL" id="HF936105">
    <property type="protein sequence ID" value="CCX14966.1"/>
    <property type="molecule type" value="Genomic_DNA"/>
</dbReference>
<sequence length="11" mass="1267">MLRAFCILQTA</sequence>
<reference evidence="1 2" key="1">
    <citation type="journal article" date="2013" name="PLoS Genet.">
        <title>The genome and development-dependent transcriptomes of Pyronema confluens: a window into fungal evolution.</title>
        <authorList>
            <person name="Traeger S."/>
            <person name="Altegoer F."/>
            <person name="Freitag M."/>
            <person name="Gabaldon T."/>
            <person name="Kempken F."/>
            <person name="Kumar A."/>
            <person name="Marcet-Houben M."/>
            <person name="Poggeler S."/>
            <person name="Stajich J.E."/>
            <person name="Nowrousian M."/>
        </authorList>
    </citation>
    <scope>NUCLEOTIDE SEQUENCE [LARGE SCALE GENOMIC DNA]</scope>
    <source>
        <strain evidence="2">CBS 100304</strain>
        <tissue evidence="1">Vegetative mycelium</tissue>
    </source>
</reference>
<keyword evidence="2" id="KW-1185">Reference proteome</keyword>
<gene>
    <name evidence="1" type="ORF">PCON_01192</name>
</gene>
<proteinExistence type="predicted"/>
<evidence type="ECO:0000313" key="2">
    <source>
        <dbReference type="Proteomes" id="UP000018144"/>
    </source>
</evidence>
<dbReference type="Proteomes" id="UP000018144">
    <property type="component" value="Unassembled WGS sequence"/>
</dbReference>
<organism evidence="1 2">
    <name type="scientific">Pyronema omphalodes (strain CBS 100304)</name>
    <name type="common">Pyronema confluens</name>
    <dbReference type="NCBI Taxonomy" id="1076935"/>
    <lineage>
        <taxon>Eukaryota</taxon>
        <taxon>Fungi</taxon>
        <taxon>Dikarya</taxon>
        <taxon>Ascomycota</taxon>
        <taxon>Pezizomycotina</taxon>
        <taxon>Pezizomycetes</taxon>
        <taxon>Pezizales</taxon>
        <taxon>Pyronemataceae</taxon>
        <taxon>Pyronema</taxon>
    </lineage>
</organism>